<dbReference type="PROSITE" id="PS00036">
    <property type="entry name" value="BZIP_BASIC"/>
    <property type="match status" value="1"/>
</dbReference>
<sequence>MDPVLQYPSSPVVDYIFNSDSDSDSDNDSESDLLFPEFDLELSCGDCTDPISKGSDAGISQEVQSALATALSSQSLTPILKEELRCKIQLNRLLHGQEEITADFSEKSSSMSVEEIVKKNRKLEQNRMSAHKSRLKQKTLEENIKSRLASLERHNAWLGEQVKSLRHACSLARQWLGQHEECLQHTAKLVYAGRDQPSSPSLSSTDAQSVGVQHLLCAATNGQGSNV</sequence>
<dbReference type="AlphaFoldDB" id="A0A2T7Q0T2"/>
<comment type="caution">
    <text evidence="2">The sequence shown here is derived from an EMBL/GenBank/DDBJ whole genome shotgun (WGS) entry which is preliminary data.</text>
</comment>
<evidence type="ECO:0000313" key="3">
    <source>
        <dbReference type="Proteomes" id="UP000245119"/>
    </source>
</evidence>
<protein>
    <recommendedName>
        <fullName evidence="1">BZIP domain-containing protein</fullName>
    </recommendedName>
</protein>
<proteinExistence type="predicted"/>
<dbReference type="InterPro" id="IPR004827">
    <property type="entry name" value="bZIP"/>
</dbReference>
<feature type="domain" description="BZIP" evidence="1">
    <location>
        <begin position="118"/>
        <end position="179"/>
    </location>
</feature>
<dbReference type="PROSITE" id="PS50217">
    <property type="entry name" value="BZIP"/>
    <property type="match status" value="1"/>
</dbReference>
<accession>A0A2T7Q0T2</accession>
<dbReference type="OrthoDB" id="6156409at2759"/>
<organism evidence="2 3">
    <name type="scientific">Pomacea canaliculata</name>
    <name type="common">Golden apple snail</name>
    <dbReference type="NCBI Taxonomy" id="400727"/>
    <lineage>
        <taxon>Eukaryota</taxon>
        <taxon>Metazoa</taxon>
        <taxon>Spiralia</taxon>
        <taxon>Lophotrochozoa</taxon>
        <taxon>Mollusca</taxon>
        <taxon>Gastropoda</taxon>
        <taxon>Caenogastropoda</taxon>
        <taxon>Architaenioglossa</taxon>
        <taxon>Ampullarioidea</taxon>
        <taxon>Ampullariidae</taxon>
        <taxon>Pomacea</taxon>
    </lineage>
</organism>
<dbReference type="Proteomes" id="UP000245119">
    <property type="component" value="Linkage Group LG1"/>
</dbReference>
<reference evidence="2 3" key="1">
    <citation type="submission" date="2018-04" db="EMBL/GenBank/DDBJ databases">
        <title>The genome of golden apple snail Pomacea canaliculata provides insight into stress tolerance and invasive adaptation.</title>
        <authorList>
            <person name="Liu C."/>
            <person name="Liu B."/>
            <person name="Ren Y."/>
            <person name="Zhang Y."/>
            <person name="Wang H."/>
            <person name="Li S."/>
            <person name="Jiang F."/>
            <person name="Yin L."/>
            <person name="Zhang G."/>
            <person name="Qian W."/>
            <person name="Fan W."/>
        </authorList>
    </citation>
    <scope>NUCLEOTIDE SEQUENCE [LARGE SCALE GENOMIC DNA]</scope>
    <source>
        <strain evidence="2">SZHN2017</strain>
        <tissue evidence="2">Muscle</tissue>
    </source>
</reference>
<keyword evidence="3" id="KW-1185">Reference proteome</keyword>
<evidence type="ECO:0000313" key="2">
    <source>
        <dbReference type="EMBL" id="PVD39285.1"/>
    </source>
</evidence>
<gene>
    <name evidence="2" type="ORF">C0Q70_01913</name>
</gene>
<dbReference type="Pfam" id="PF00170">
    <property type="entry name" value="bZIP_1"/>
    <property type="match status" value="1"/>
</dbReference>
<dbReference type="SMART" id="SM00338">
    <property type="entry name" value="BRLZ"/>
    <property type="match status" value="1"/>
</dbReference>
<dbReference type="SUPFAM" id="SSF57959">
    <property type="entry name" value="Leucine zipper domain"/>
    <property type="match status" value="1"/>
</dbReference>
<dbReference type="Gene3D" id="1.20.5.170">
    <property type="match status" value="1"/>
</dbReference>
<dbReference type="CDD" id="cd14686">
    <property type="entry name" value="bZIP"/>
    <property type="match status" value="1"/>
</dbReference>
<evidence type="ECO:0000259" key="1">
    <source>
        <dbReference type="PROSITE" id="PS50217"/>
    </source>
</evidence>
<dbReference type="GO" id="GO:0003700">
    <property type="term" value="F:DNA-binding transcription factor activity"/>
    <property type="evidence" value="ECO:0007669"/>
    <property type="project" value="InterPro"/>
</dbReference>
<dbReference type="InterPro" id="IPR046347">
    <property type="entry name" value="bZIP_sf"/>
</dbReference>
<dbReference type="EMBL" id="PZQS01000001">
    <property type="protein sequence ID" value="PVD39285.1"/>
    <property type="molecule type" value="Genomic_DNA"/>
</dbReference>
<name>A0A2T7Q0T2_POMCA</name>